<name>E6XG68_SHEP2</name>
<dbReference type="KEGG" id="shp:Sput200_3839"/>
<evidence type="ECO:0000313" key="1">
    <source>
        <dbReference type="EMBL" id="ADV56206.1"/>
    </source>
</evidence>
<protein>
    <submittedName>
        <fullName evidence="1">Uncharacterized protein</fullName>
    </submittedName>
</protein>
<organism evidence="1 2">
    <name type="scientific">Shewanella putrefaciens (strain 200)</name>
    <dbReference type="NCBI Taxonomy" id="399804"/>
    <lineage>
        <taxon>Bacteria</taxon>
        <taxon>Pseudomonadati</taxon>
        <taxon>Pseudomonadota</taxon>
        <taxon>Gammaproteobacteria</taxon>
        <taxon>Alteromonadales</taxon>
        <taxon>Shewanellaceae</taxon>
        <taxon>Shewanella</taxon>
    </lineage>
</organism>
<accession>E6XG68</accession>
<dbReference type="EMBL" id="CP002457">
    <property type="protein sequence ID" value="ADV56206.1"/>
    <property type="molecule type" value="Genomic_DNA"/>
</dbReference>
<evidence type="ECO:0000313" key="2">
    <source>
        <dbReference type="Proteomes" id="UP000008209"/>
    </source>
</evidence>
<dbReference type="HOGENOM" id="CLU_215459_0_0_6"/>
<sequence>MIKSELDLKIEQLARSFQQKDRRLSWETAKRRAIQNLRLFRGGCLEAESD</sequence>
<dbReference type="AlphaFoldDB" id="E6XG68"/>
<gene>
    <name evidence="1" type="ordered locus">Sput200_3839</name>
</gene>
<proteinExistence type="predicted"/>
<dbReference type="Proteomes" id="UP000008209">
    <property type="component" value="Chromosome"/>
</dbReference>
<reference evidence="1 2" key="1">
    <citation type="submission" date="2011-01" db="EMBL/GenBank/DDBJ databases">
        <title>Complete sequence of Shewanella putrefaciens 200.</title>
        <authorList>
            <consortium name="US DOE Joint Genome Institute"/>
            <person name="Lucas S."/>
            <person name="Copeland A."/>
            <person name="Lapidus A."/>
            <person name="Cheng J.-F."/>
            <person name="Bruce D."/>
            <person name="Goodwin L."/>
            <person name="Pitluck S."/>
            <person name="Munk A.C."/>
            <person name="Detter J.C."/>
            <person name="Han C."/>
            <person name="Tapia R."/>
            <person name="Land M."/>
            <person name="Hauser L."/>
            <person name="Chang Y.-J."/>
            <person name="Jeffries C."/>
            <person name="Kyrpides N."/>
            <person name="Ivanova N."/>
            <person name="Mikhailova N."/>
            <person name="Kolker E."/>
            <person name="Lawrence C."/>
            <person name="McCue L.A."/>
            <person name="DiChristina T."/>
            <person name="Nealson K."/>
            <person name="Fredrickson J.K."/>
            <person name="Woyke T."/>
        </authorList>
    </citation>
    <scope>NUCLEOTIDE SEQUENCE [LARGE SCALE GENOMIC DNA]</scope>
    <source>
        <strain evidence="1 2">200</strain>
    </source>
</reference>